<comment type="caution">
    <text evidence="1">The sequence shown here is derived from an EMBL/GenBank/DDBJ whole genome shotgun (WGS) entry which is preliminary data.</text>
</comment>
<evidence type="ECO:0008006" key="3">
    <source>
        <dbReference type="Google" id="ProtNLM"/>
    </source>
</evidence>
<sequence length="88" mass="10061">MYLHTLDFLSFLDLVLGWIFWHTCVIYRDISLAQGVVTGHAYYFLEDVYPKMTGRRPLRTPAIIQSLFADEPAAVRFAAPAMDDAPPR</sequence>
<dbReference type="Proteomes" id="UP000298416">
    <property type="component" value="Unassembled WGS sequence"/>
</dbReference>
<dbReference type="AlphaFoldDB" id="A0A8X8WHK1"/>
<accession>A0A8X8WHK1</accession>
<reference evidence="1" key="1">
    <citation type="submission" date="2018-01" db="EMBL/GenBank/DDBJ databases">
        <authorList>
            <person name="Mao J.F."/>
        </authorList>
    </citation>
    <scope>NUCLEOTIDE SEQUENCE</scope>
    <source>
        <strain evidence="1">Huo1</strain>
        <tissue evidence="1">Leaf</tissue>
    </source>
</reference>
<evidence type="ECO:0000313" key="2">
    <source>
        <dbReference type="Proteomes" id="UP000298416"/>
    </source>
</evidence>
<proteinExistence type="predicted"/>
<protein>
    <recommendedName>
        <fullName evidence="3">Derlin</fullName>
    </recommendedName>
</protein>
<reference evidence="1" key="2">
    <citation type="submission" date="2020-08" db="EMBL/GenBank/DDBJ databases">
        <title>Plant Genome Project.</title>
        <authorList>
            <person name="Zhang R.-G."/>
        </authorList>
    </citation>
    <scope>NUCLEOTIDE SEQUENCE</scope>
    <source>
        <strain evidence="1">Huo1</strain>
        <tissue evidence="1">Leaf</tissue>
    </source>
</reference>
<evidence type="ECO:0000313" key="1">
    <source>
        <dbReference type="EMBL" id="KAG6394066.1"/>
    </source>
</evidence>
<keyword evidence="2" id="KW-1185">Reference proteome</keyword>
<gene>
    <name evidence="1" type="ORF">SASPL_144645</name>
</gene>
<dbReference type="EMBL" id="PNBA02000017">
    <property type="protein sequence ID" value="KAG6394066.1"/>
    <property type="molecule type" value="Genomic_DNA"/>
</dbReference>
<name>A0A8X8WHK1_SALSN</name>
<organism evidence="1">
    <name type="scientific">Salvia splendens</name>
    <name type="common">Scarlet sage</name>
    <dbReference type="NCBI Taxonomy" id="180675"/>
    <lineage>
        <taxon>Eukaryota</taxon>
        <taxon>Viridiplantae</taxon>
        <taxon>Streptophyta</taxon>
        <taxon>Embryophyta</taxon>
        <taxon>Tracheophyta</taxon>
        <taxon>Spermatophyta</taxon>
        <taxon>Magnoliopsida</taxon>
        <taxon>eudicotyledons</taxon>
        <taxon>Gunneridae</taxon>
        <taxon>Pentapetalae</taxon>
        <taxon>asterids</taxon>
        <taxon>lamiids</taxon>
        <taxon>Lamiales</taxon>
        <taxon>Lamiaceae</taxon>
        <taxon>Nepetoideae</taxon>
        <taxon>Mentheae</taxon>
        <taxon>Salviinae</taxon>
        <taxon>Salvia</taxon>
        <taxon>Salvia subgen. Calosphace</taxon>
        <taxon>core Calosphace</taxon>
    </lineage>
</organism>